<organism evidence="4 5">
    <name type="scientific">Opitutus terrae (strain DSM 11246 / JCM 15787 / PB90-1)</name>
    <dbReference type="NCBI Taxonomy" id="452637"/>
    <lineage>
        <taxon>Bacteria</taxon>
        <taxon>Pseudomonadati</taxon>
        <taxon>Verrucomicrobiota</taxon>
        <taxon>Opitutia</taxon>
        <taxon>Opitutales</taxon>
        <taxon>Opitutaceae</taxon>
        <taxon>Opitutus</taxon>
    </lineage>
</organism>
<dbReference type="KEGG" id="ote:Oter_2271"/>
<dbReference type="Gene3D" id="3.40.50.1820">
    <property type="entry name" value="alpha/beta hydrolase"/>
    <property type="match status" value="1"/>
</dbReference>
<dbReference type="EMBL" id="CP001032">
    <property type="protein sequence ID" value="ACB75554.1"/>
    <property type="molecule type" value="Genomic_DNA"/>
</dbReference>
<feature type="chain" id="PRO_5002774311" evidence="2">
    <location>
        <begin position="40"/>
        <end position="325"/>
    </location>
</feature>
<evidence type="ECO:0000256" key="2">
    <source>
        <dbReference type="SAM" id="SignalP"/>
    </source>
</evidence>
<dbReference type="InterPro" id="IPR049492">
    <property type="entry name" value="BD-FAE-like_dom"/>
</dbReference>
<dbReference type="Proteomes" id="UP000007013">
    <property type="component" value="Chromosome"/>
</dbReference>
<keyword evidence="1 4" id="KW-0378">Hydrolase</keyword>
<feature type="signal peptide" evidence="2">
    <location>
        <begin position="1"/>
        <end position="39"/>
    </location>
</feature>
<keyword evidence="2" id="KW-0732">Signal</keyword>
<dbReference type="RefSeq" id="WP_012375091.1">
    <property type="nucleotide sequence ID" value="NC_010571.1"/>
</dbReference>
<evidence type="ECO:0000313" key="5">
    <source>
        <dbReference type="Proteomes" id="UP000007013"/>
    </source>
</evidence>
<dbReference type="eggNOG" id="COG0657">
    <property type="taxonomic scope" value="Bacteria"/>
</dbReference>
<sequence length="325" mass="34901">MSPSLLPGVSLISLALAAPSRCRWFAALLSLGAGLAAHAQRPAEAAAQSIFAAVSADARSQHEASAIRLWPDQAPESRGTAPEDVPLLYPVLPARSALEPPRPVMLVLPGGGYTYHSASEAFPIAERFRADGFAAFVLQYRLRPYDPAVSLLDALRAVRVLRSRSAELNLDPQRIAVIGFSAGGHLAANLSTHGDDGQPEAADPVERPGSRVQAAILFYPAILHAPADQLAPGTTDLPSLLQLEGVQQFVDARTPPTFMIVGYDDTRAPYAHCLAYAARLHRAGVRFELHVLGGGDHGRSVRDGRRAEWEPMLRHWLTTVAVSTR</sequence>
<gene>
    <name evidence="4" type="ordered locus">Oter_2271</name>
</gene>
<protein>
    <submittedName>
        <fullName evidence="4">Alpha/beta hydrolase</fullName>
    </submittedName>
</protein>
<accession>B1ZPV1</accession>
<feature type="domain" description="BD-FAE-like" evidence="3">
    <location>
        <begin position="99"/>
        <end position="275"/>
    </location>
</feature>
<evidence type="ECO:0000256" key="1">
    <source>
        <dbReference type="ARBA" id="ARBA00022801"/>
    </source>
</evidence>
<evidence type="ECO:0000313" key="4">
    <source>
        <dbReference type="EMBL" id="ACB75554.1"/>
    </source>
</evidence>
<dbReference type="InterPro" id="IPR050300">
    <property type="entry name" value="GDXG_lipolytic_enzyme"/>
</dbReference>
<evidence type="ECO:0000259" key="3">
    <source>
        <dbReference type="Pfam" id="PF20434"/>
    </source>
</evidence>
<dbReference type="GO" id="GO:0016787">
    <property type="term" value="F:hydrolase activity"/>
    <property type="evidence" value="ECO:0007669"/>
    <property type="project" value="UniProtKB-KW"/>
</dbReference>
<proteinExistence type="predicted"/>
<dbReference type="HOGENOM" id="CLU_012494_5_1_0"/>
<dbReference type="STRING" id="452637.Oter_2271"/>
<dbReference type="AlphaFoldDB" id="B1ZPV1"/>
<name>B1ZPV1_OPITP</name>
<keyword evidence="5" id="KW-1185">Reference proteome</keyword>
<reference evidence="4 5" key="1">
    <citation type="journal article" date="2011" name="J. Bacteriol.">
        <title>Genome sequence of the verrucomicrobium Opitutus terrae PB90-1, an abundant inhabitant of rice paddy soil ecosystems.</title>
        <authorList>
            <person name="van Passel M.W."/>
            <person name="Kant R."/>
            <person name="Palva A."/>
            <person name="Copeland A."/>
            <person name="Lucas S."/>
            <person name="Lapidus A."/>
            <person name="Glavina del Rio T."/>
            <person name="Pitluck S."/>
            <person name="Goltsman E."/>
            <person name="Clum A."/>
            <person name="Sun H."/>
            <person name="Schmutz J."/>
            <person name="Larimer F.W."/>
            <person name="Land M.L."/>
            <person name="Hauser L."/>
            <person name="Kyrpides N."/>
            <person name="Mikhailova N."/>
            <person name="Richardson P.P."/>
            <person name="Janssen P.H."/>
            <person name="de Vos W.M."/>
            <person name="Smidt H."/>
        </authorList>
    </citation>
    <scope>NUCLEOTIDE SEQUENCE [LARGE SCALE GENOMIC DNA]</scope>
    <source>
        <strain evidence="5">DSM 11246 / JCM 15787 / PB90-1</strain>
    </source>
</reference>
<dbReference type="Pfam" id="PF20434">
    <property type="entry name" value="BD-FAE"/>
    <property type="match status" value="1"/>
</dbReference>
<dbReference type="SUPFAM" id="SSF53474">
    <property type="entry name" value="alpha/beta-Hydrolases"/>
    <property type="match status" value="1"/>
</dbReference>
<dbReference type="InterPro" id="IPR029058">
    <property type="entry name" value="AB_hydrolase_fold"/>
</dbReference>
<dbReference type="OrthoDB" id="9794725at2"/>
<dbReference type="PANTHER" id="PTHR48081">
    <property type="entry name" value="AB HYDROLASE SUPERFAMILY PROTEIN C4A8.06C"/>
    <property type="match status" value="1"/>
</dbReference>
<dbReference type="PANTHER" id="PTHR48081:SF6">
    <property type="entry name" value="PEPTIDASE S9 PROLYL OLIGOPEPTIDASE CATALYTIC DOMAIN-CONTAINING PROTEIN"/>
    <property type="match status" value="1"/>
</dbReference>